<dbReference type="NCBIfam" id="TIGR00254">
    <property type="entry name" value="GGDEF"/>
    <property type="match status" value="1"/>
</dbReference>
<dbReference type="EC" id="2.7.7.65" evidence="1"/>
<evidence type="ECO:0000256" key="3">
    <source>
        <dbReference type="SAM" id="Phobius"/>
    </source>
</evidence>
<evidence type="ECO:0000256" key="1">
    <source>
        <dbReference type="ARBA" id="ARBA00012528"/>
    </source>
</evidence>
<dbReference type="CDD" id="cd01949">
    <property type="entry name" value="GGDEF"/>
    <property type="match status" value="1"/>
</dbReference>
<sequence>MFHTESMKKYSLHQIQSLIMCTGIFMFFGAVAFYHFYIERPKHIETRIEIQQHELAIVSNYLDNVKTELKSFNRDYAVWSSTYNYIQNPEETLEYVEENILVNTYTHLRIDGIVYLDKSLNETLNQGVNYITSTPLDFYFTNFEDHPENVSLLPEVIHTTGESQSFNIIRTVNGPAMVAISQIRKSDATGEFVGYLVFIRLIREELFKKITLETFVNVTMERQLSLTHEGHYAGWHKALEDKTLRAFSLIDLVDVDNKPVMLVKIQHKNSMLPHLFGRKAIGFFSVLILLAILSSAYSYFRTIKPIKSLVRAIISMNESGKLKPIRQNFNVRELDRISKHFNELVATIQDKNKQLEKQVYIDSLTNIANRRHFEEHLDQQIDLCARNQIAFTVIMADLDYFKPYNDSLGHQAGDLALRKAAQTLSQPFQRKNDLCARYGGEEFIMLLSDISRENLTHKLQEIIKSFAELNLHHPSSSVAEYLTVSLGACMVEFNDFENYKISAKAIVRKADDALYEAKEGGRNSFRVTTFSPDE</sequence>
<comment type="caution">
    <text evidence="5">The sequence shown here is derived from an EMBL/GenBank/DDBJ whole genome shotgun (WGS) entry which is preliminary data.</text>
</comment>
<proteinExistence type="predicted"/>
<dbReference type="Gene3D" id="3.30.70.270">
    <property type="match status" value="1"/>
</dbReference>
<reference evidence="5 6" key="1">
    <citation type="submission" date="2023-03" db="EMBL/GenBank/DDBJ databases">
        <title>Thalassotalea loyana LMG 22536T draft genome sequence.</title>
        <authorList>
            <person name="Sawabe T."/>
        </authorList>
    </citation>
    <scope>NUCLEOTIDE SEQUENCE [LARGE SCALE GENOMIC DNA]</scope>
    <source>
        <strain evidence="5 6">LMG 22536</strain>
    </source>
</reference>
<dbReference type="PROSITE" id="PS50887">
    <property type="entry name" value="GGDEF"/>
    <property type="match status" value="1"/>
</dbReference>
<keyword evidence="6" id="KW-1185">Reference proteome</keyword>
<comment type="catalytic activity">
    <reaction evidence="2">
        <text>2 GTP = 3',3'-c-di-GMP + 2 diphosphate</text>
        <dbReference type="Rhea" id="RHEA:24898"/>
        <dbReference type="ChEBI" id="CHEBI:33019"/>
        <dbReference type="ChEBI" id="CHEBI:37565"/>
        <dbReference type="ChEBI" id="CHEBI:58805"/>
        <dbReference type="EC" id="2.7.7.65"/>
    </reaction>
</comment>
<evidence type="ECO:0000313" key="6">
    <source>
        <dbReference type="Proteomes" id="UP001157134"/>
    </source>
</evidence>
<gene>
    <name evidence="5" type="ORF">tloyanaT_24830</name>
</gene>
<name>A0ABQ6HHH5_9GAMM</name>
<evidence type="ECO:0000313" key="5">
    <source>
        <dbReference type="EMBL" id="GLX86230.1"/>
    </source>
</evidence>
<dbReference type="InterPro" id="IPR029787">
    <property type="entry name" value="Nucleotide_cyclase"/>
</dbReference>
<feature type="transmembrane region" description="Helical" evidence="3">
    <location>
        <begin position="15"/>
        <end position="37"/>
    </location>
</feature>
<keyword evidence="3" id="KW-0812">Transmembrane</keyword>
<feature type="domain" description="GGDEF" evidence="4">
    <location>
        <begin position="389"/>
        <end position="530"/>
    </location>
</feature>
<organism evidence="5 6">
    <name type="scientific">Thalassotalea loyana</name>
    <dbReference type="NCBI Taxonomy" id="280483"/>
    <lineage>
        <taxon>Bacteria</taxon>
        <taxon>Pseudomonadati</taxon>
        <taxon>Pseudomonadota</taxon>
        <taxon>Gammaproteobacteria</taxon>
        <taxon>Alteromonadales</taxon>
        <taxon>Colwelliaceae</taxon>
        <taxon>Thalassotalea</taxon>
    </lineage>
</organism>
<accession>A0ABQ6HHH5</accession>
<dbReference type="SUPFAM" id="SSF55073">
    <property type="entry name" value="Nucleotide cyclase"/>
    <property type="match status" value="1"/>
</dbReference>
<feature type="transmembrane region" description="Helical" evidence="3">
    <location>
        <begin position="280"/>
        <end position="300"/>
    </location>
</feature>
<dbReference type="InterPro" id="IPR043128">
    <property type="entry name" value="Rev_trsase/Diguanyl_cyclase"/>
</dbReference>
<dbReference type="SMART" id="SM00267">
    <property type="entry name" value="GGDEF"/>
    <property type="match status" value="1"/>
</dbReference>
<dbReference type="InterPro" id="IPR007892">
    <property type="entry name" value="CHASE4"/>
</dbReference>
<dbReference type="PANTHER" id="PTHR45138:SF9">
    <property type="entry name" value="DIGUANYLATE CYCLASE DGCM-RELATED"/>
    <property type="match status" value="1"/>
</dbReference>
<dbReference type="Pfam" id="PF05228">
    <property type="entry name" value="CHASE4"/>
    <property type="match status" value="1"/>
</dbReference>
<keyword evidence="3" id="KW-0472">Membrane</keyword>
<dbReference type="Pfam" id="PF00990">
    <property type="entry name" value="GGDEF"/>
    <property type="match status" value="1"/>
</dbReference>
<dbReference type="Proteomes" id="UP001157134">
    <property type="component" value="Unassembled WGS sequence"/>
</dbReference>
<evidence type="ECO:0000259" key="4">
    <source>
        <dbReference type="PROSITE" id="PS50887"/>
    </source>
</evidence>
<dbReference type="EMBL" id="BSSV01000005">
    <property type="protein sequence ID" value="GLX86230.1"/>
    <property type="molecule type" value="Genomic_DNA"/>
</dbReference>
<protein>
    <recommendedName>
        <fullName evidence="1">diguanylate cyclase</fullName>
        <ecNumber evidence="1">2.7.7.65</ecNumber>
    </recommendedName>
</protein>
<dbReference type="InterPro" id="IPR000160">
    <property type="entry name" value="GGDEF_dom"/>
</dbReference>
<dbReference type="InterPro" id="IPR050469">
    <property type="entry name" value="Diguanylate_Cyclase"/>
</dbReference>
<keyword evidence="3" id="KW-1133">Transmembrane helix</keyword>
<dbReference type="PANTHER" id="PTHR45138">
    <property type="entry name" value="REGULATORY COMPONENTS OF SENSORY TRANSDUCTION SYSTEM"/>
    <property type="match status" value="1"/>
</dbReference>
<evidence type="ECO:0000256" key="2">
    <source>
        <dbReference type="ARBA" id="ARBA00034247"/>
    </source>
</evidence>